<dbReference type="SUPFAM" id="SSF57667">
    <property type="entry name" value="beta-beta-alpha zinc fingers"/>
    <property type="match status" value="1"/>
</dbReference>
<dbReference type="PANTHER" id="PTHR13173">
    <property type="entry name" value="WW DOMAIN BINDING PROTEIN 4"/>
    <property type="match status" value="1"/>
</dbReference>
<dbReference type="InterPro" id="IPR036236">
    <property type="entry name" value="Znf_C2H2_sf"/>
</dbReference>
<dbReference type="EMBL" id="ANFO01000117">
    <property type="protein sequence ID" value="KGQ12465.1"/>
    <property type="molecule type" value="Genomic_DNA"/>
</dbReference>
<name>A0A0A2W1Z0_BEABA</name>
<feature type="region of interest" description="Disordered" evidence="4">
    <location>
        <begin position="29"/>
        <end position="112"/>
    </location>
</feature>
<dbReference type="OrthoDB" id="191651at2759"/>
<feature type="compositionally biased region" description="Basic and acidic residues" evidence="4">
    <location>
        <begin position="241"/>
        <end position="264"/>
    </location>
</feature>
<keyword evidence="3" id="KW-0862">Zinc</keyword>
<sequence>MSEYWKSTPRYWCKYCAVYVRDTKLERANHESTARHQGAIKRSLRDLHRSHDRDERDKERAKREIDRLNGVVPGGNASSSGTPAPLTSTSSSTHTLGSSRPAPPPTATEASLKKQREQLAELGVAIPSSFRPEMAMPGEWTVTSTRVVETRRGGGNDSGAVEARASGVRKREENEEEKEEEEAVRGLFKKAKRWGRDSKGMPDDQDAELDALLSGSLVKKQSLAEDDVKEAGEEEEEEEEEKKVEEKTEDGIDVKLEPAVKEEPDTAAGCITATATKLEDADSAVGAVVFKKRKPKGLRTK</sequence>
<feature type="region of interest" description="Disordered" evidence="4">
    <location>
        <begin position="149"/>
        <end position="264"/>
    </location>
</feature>
<evidence type="ECO:0000256" key="2">
    <source>
        <dbReference type="ARBA" id="ARBA00022771"/>
    </source>
</evidence>
<feature type="domain" description="U1-C C2H2-type zinc finger" evidence="5">
    <location>
        <begin position="9"/>
        <end position="42"/>
    </location>
</feature>
<comment type="caution">
    <text evidence="6">The sequence shown here is derived from an EMBL/GenBank/DDBJ whole genome shotgun (WGS) entry which is preliminary data.</text>
</comment>
<dbReference type="GO" id="GO:0071011">
    <property type="term" value="C:precatalytic spliceosome"/>
    <property type="evidence" value="ECO:0007669"/>
    <property type="project" value="TreeGrafter"/>
</dbReference>
<dbReference type="Proteomes" id="UP000030106">
    <property type="component" value="Unassembled WGS sequence"/>
</dbReference>
<dbReference type="Pfam" id="PF06220">
    <property type="entry name" value="zf-U1"/>
    <property type="match status" value="1"/>
</dbReference>
<keyword evidence="1" id="KW-0479">Metal-binding</keyword>
<evidence type="ECO:0000256" key="4">
    <source>
        <dbReference type="SAM" id="MobiDB-lite"/>
    </source>
</evidence>
<feature type="compositionally biased region" description="Basic and acidic residues" evidence="4">
    <location>
        <begin position="43"/>
        <end position="67"/>
    </location>
</feature>
<dbReference type="AlphaFoldDB" id="A0A0A2W1Z0"/>
<dbReference type="eggNOG" id="KOG0150">
    <property type="taxonomic scope" value="Eukaryota"/>
</dbReference>
<evidence type="ECO:0000256" key="3">
    <source>
        <dbReference type="ARBA" id="ARBA00022833"/>
    </source>
</evidence>
<organism evidence="6 7">
    <name type="scientific">Beauveria bassiana D1-5</name>
    <dbReference type="NCBI Taxonomy" id="1245745"/>
    <lineage>
        <taxon>Eukaryota</taxon>
        <taxon>Fungi</taxon>
        <taxon>Dikarya</taxon>
        <taxon>Ascomycota</taxon>
        <taxon>Pezizomycotina</taxon>
        <taxon>Sordariomycetes</taxon>
        <taxon>Hypocreomycetidae</taxon>
        <taxon>Hypocreales</taxon>
        <taxon>Cordycipitaceae</taxon>
        <taxon>Beauveria</taxon>
    </lineage>
</organism>
<evidence type="ECO:0000313" key="6">
    <source>
        <dbReference type="EMBL" id="KGQ12465.1"/>
    </source>
</evidence>
<dbReference type="PANTHER" id="PTHR13173:SF10">
    <property type="entry name" value="WW DOMAIN-BINDING PROTEIN 4"/>
    <property type="match status" value="1"/>
</dbReference>
<dbReference type="HOGENOM" id="CLU_051534_0_0_1"/>
<reference evidence="6 7" key="1">
    <citation type="submission" date="2012-10" db="EMBL/GenBank/DDBJ databases">
        <title>Genome sequencing and analysis of entomopathogenic fungi Beauveria bassiana D1-5.</title>
        <authorList>
            <person name="Li Q."/>
            <person name="Wang L."/>
            <person name="Zhang Z."/>
            <person name="Wang Q."/>
            <person name="Ren J."/>
            <person name="Wang M."/>
            <person name="Xu W."/>
            <person name="Wang J."/>
            <person name="Lu Y."/>
            <person name="Du Q."/>
            <person name="Sun Z."/>
        </authorList>
    </citation>
    <scope>NUCLEOTIDE SEQUENCE [LARGE SCALE GENOMIC DNA]</scope>
    <source>
        <strain evidence="6 7">D1-5</strain>
    </source>
</reference>
<dbReference type="InterPro" id="IPR013085">
    <property type="entry name" value="U1-CZ_Znf_C2H2"/>
</dbReference>
<evidence type="ECO:0000256" key="1">
    <source>
        <dbReference type="ARBA" id="ARBA00022723"/>
    </source>
</evidence>
<feature type="compositionally biased region" description="Acidic residues" evidence="4">
    <location>
        <begin position="224"/>
        <end position="240"/>
    </location>
</feature>
<dbReference type="InterPro" id="IPR040023">
    <property type="entry name" value="WBP4"/>
</dbReference>
<accession>A0A0A2W1Z0</accession>
<proteinExistence type="predicted"/>
<dbReference type="Gene3D" id="3.30.160.60">
    <property type="entry name" value="Classic Zinc Finger"/>
    <property type="match status" value="1"/>
</dbReference>
<dbReference type="GO" id="GO:0000398">
    <property type="term" value="P:mRNA splicing, via spliceosome"/>
    <property type="evidence" value="ECO:0007669"/>
    <property type="project" value="InterPro"/>
</dbReference>
<gene>
    <name evidence="6" type="ORF">BBAD15_g1795</name>
</gene>
<feature type="compositionally biased region" description="Low complexity" evidence="4">
    <location>
        <begin position="77"/>
        <end position="99"/>
    </location>
</feature>
<evidence type="ECO:0000313" key="7">
    <source>
        <dbReference type="Proteomes" id="UP000030106"/>
    </source>
</evidence>
<protein>
    <recommendedName>
        <fullName evidence="5">U1-C C2H2-type zinc finger domain-containing protein</fullName>
    </recommendedName>
</protein>
<dbReference type="GO" id="GO:0008270">
    <property type="term" value="F:zinc ion binding"/>
    <property type="evidence" value="ECO:0007669"/>
    <property type="project" value="UniProtKB-KW"/>
</dbReference>
<evidence type="ECO:0000259" key="5">
    <source>
        <dbReference type="Pfam" id="PF06220"/>
    </source>
</evidence>
<keyword evidence="2" id="KW-0863">Zinc-finger</keyword>
<dbReference type="STRING" id="1245745.A0A0A2W1Z0"/>
<dbReference type="GO" id="GO:0003723">
    <property type="term" value="F:RNA binding"/>
    <property type="evidence" value="ECO:0007669"/>
    <property type="project" value="TreeGrafter"/>
</dbReference>